<feature type="region of interest" description="Disordered" evidence="1">
    <location>
        <begin position="1"/>
        <end position="25"/>
    </location>
</feature>
<dbReference type="AlphaFoldDB" id="A0A5C3QGJ5"/>
<dbReference type="EMBL" id="ML178829">
    <property type="protein sequence ID" value="TFL00270.1"/>
    <property type="molecule type" value="Genomic_DNA"/>
</dbReference>
<keyword evidence="3" id="KW-1185">Reference proteome</keyword>
<reference evidence="2 3" key="1">
    <citation type="journal article" date="2019" name="Nat. Ecol. Evol.">
        <title>Megaphylogeny resolves global patterns of mushroom evolution.</title>
        <authorList>
            <person name="Varga T."/>
            <person name="Krizsan K."/>
            <person name="Foldi C."/>
            <person name="Dima B."/>
            <person name="Sanchez-Garcia M."/>
            <person name="Sanchez-Ramirez S."/>
            <person name="Szollosi G.J."/>
            <person name="Szarkandi J.G."/>
            <person name="Papp V."/>
            <person name="Albert L."/>
            <person name="Andreopoulos W."/>
            <person name="Angelini C."/>
            <person name="Antonin V."/>
            <person name="Barry K.W."/>
            <person name="Bougher N.L."/>
            <person name="Buchanan P."/>
            <person name="Buyck B."/>
            <person name="Bense V."/>
            <person name="Catcheside P."/>
            <person name="Chovatia M."/>
            <person name="Cooper J."/>
            <person name="Damon W."/>
            <person name="Desjardin D."/>
            <person name="Finy P."/>
            <person name="Geml J."/>
            <person name="Haridas S."/>
            <person name="Hughes K."/>
            <person name="Justo A."/>
            <person name="Karasinski D."/>
            <person name="Kautmanova I."/>
            <person name="Kiss B."/>
            <person name="Kocsube S."/>
            <person name="Kotiranta H."/>
            <person name="LaButti K.M."/>
            <person name="Lechner B.E."/>
            <person name="Liimatainen K."/>
            <person name="Lipzen A."/>
            <person name="Lukacs Z."/>
            <person name="Mihaltcheva S."/>
            <person name="Morgado L.N."/>
            <person name="Niskanen T."/>
            <person name="Noordeloos M.E."/>
            <person name="Ohm R.A."/>
            <person name="Ortiz-Santana B."/>
            <person name="Ovrebo C."/>
            <person name="Racz N."/>
            <person name="Riley R."/>
            <person name="Savchenko A."/>
            <person name="Shiryaev A."/>
            <person name="Soop K."/>
            <person name="Spirin V."/>
            <person name="Szebenyi C."/>
            <person name="Tomsovsky M."/>
            <person name="Tulloss R.E."/>
            <person name="Uehling J."/>
            <person name="Grigoriev I.V."/>
            <person name="Vagvolgyi C."/>
            <person name="Papp T."/>
            <person name="Martin F.M."/>
            <person name="Miettinen O."/>
            <person name="Hibbett D.S."/>
            <person name="Nagy L.G."/>
        </authorList>
    </citation>
    <scope>NUCLEOTIDE SEQUENCE [LARGE SCALE GENOMIC DNA]</scope>
    <source>
        <strain evidence="2 3">CBS 309.79</strain>
    </source>
</reference>
<proteinExistence type="predicted"/>
<organism evidence="2 3">
    <name type="scientific">Pterulicium gracile</name>
    <dbReference type="NCBI Taxonomy" id="1884261"/>
    <lineage>
        <taxon>Eukaryota</taxon>
        <taxon>Fungi</taxon>
        <taxon>Dikarya</taxon>
        <taxon>Basidiomycota</taxon>
        <taxon>Agaricomycotina</taxon>
        <taxon>Agaricomycetes</taxon>
        <taxon>Agaricomycetidae</taxon>
        <taxon>Agaricales</taxon>
        <taxon>Pleurotineae</taxon>
        <taxon>Pterulaceae</taxon>
        <taxon>Pterulicium</taxon>
    </lineage>
</organism>
<accession>A0A5C3QGJ5</accession>
<name>A0A5C3QGJ5_9AGAR</name>
<gene>
    <name evidence="2" type="ORF">BDV98DRAFT_583534</name>
</gene>
<evidence type="ECO:0000313" key="3">
    <source>
        <dbReference type="Proteomes" id="UP000305067"/>
    </source>
</evidence>
<dbReference type="Proteomes" id="UP000305067">
    <property type="component" value="Unassembled WGS sequence"/>
</dbReference>
<protein>
    <submittedName>
        <fullName evidence="2">Uncharacterized protein</fullName>
    </submittedName>
</protein>
<evidence type="ECO:0000313" key="2">
    <source>
        <dbReference type="EMBL" id="TFL00270.1"/>
    </source>
</evidence>
<feature type="compositionally biased region" description="Polar residues" evidence="1">
    <location>
        <begin position="10"/>
        <end position="24"/>
    </location>
</feature>
<evidence type="ECO:0000256" key="1">
    <source>
        <dbReference type="SAM" id="MobiDB-lite"/>
    </source>
</evidence>
<sequence length="264" mass="29393">MAENIAPTVISPQKTRPENQTQQPKLDERHWNVHLSTERLVPRTRQLLESARQKNECGANERHGPQYLFRSISPARRRRLRQKSLTYGWQLFSLSLLVDRGDGPRRRSTAALTGDTPGVSTADIFHNLASLERAGDRLSNVDVLSTTQAANDKQNPERTHIASDNRELRKRTQGAQLLTNSPALHANQFQVQVDDKGLESDESSRRVAQRLRSVVLGKIGSACTPTLSVEKHSAFRVGAVSSVGLAIVARLRVAVGVRRYRAAQ</sequence>